<feature type="region of interest" description="Disordered" evidence="1">
    <location>
        <begin position="1"/>
        <end position="29"/>
    </location>
</feature>
<reference evidence="2" key="1">
    <citation type="submission" date="2021-01" db="EMBL/GenBank/DDBJ databases">
        <authorList>
            <person name="Corre E."/>
            <person name="Pelletier E."/>
            <person name="Niang G."/>
            <person name="Scheremetjew M."/>
            <person name="Finn R."/>
            <person name="Kale V."/>
            <person name="Holt S."/>
            <person name="Cochrane G."/>
            <person name="Meng A."/>
            <person name="Brown T."/>
            <person name="Cohen L."/>
        </authorList>
    </citation>
    <scope>NUCLEOTIDE SEQUENCE</scope>
    <source>
        <strain evidence="2">CCMP622</strain>
    </source>
</reference>
<protein>
    <submittedName>
        <fullName evidence="2">Uncharacterized protein</fullName>
    </submittedName>
</protein>
<sequence length="110" mass="12156">MDEAGDPGTTETKRARIDSAEKEGKAEAMECEGYSSKIGKIVKLPVQGFRVPHRIMKIVRRSDGTQNYIACQVRCPLHLRLVKEEDLVGAESSDEEGGILEDYMSTAAKK</sequence>
<gene>
    <name evidence="2" type="ORF">LSP00402_LOCUS20651</name>
</gene>
<dbReference type="AlphaFoldDB" id="A0A7S2U3F2"/>
<evidence type="ECO:0000256" key="1">
    <source>
        <dbReference type="SAM" id="MobiDB-lite"/>
    </source>
</evidence>
<proteinExistence type="predicted"/>
<evidence type="ECO:0000313" key="2">
    <source>
        <dbReference type="EMBL" id="CAD9776637.1"/>
    </source>
</evidence>
<feature type="region of interest" description="Disordered" evidence="1">
    <location>
        <begin position="90"/>
        <end position="110"/>
    </location>
</feature>
<name>A0A7S2U3F2_9EUKA</name>
<accession>A0A7S2U3F2</accession>
<organism evidence="2">
    <name type="scientific">Lotharella oceanica</name>
    <dbReference type="NCBI Taxonomy" id="641309"/>
    <lineage>
        <taxon>Eukaryota</taxon>
        <taxon>Sar</taxon>
        <taxon>Rhizaria</taxon>
        <taxon>Cercozoa</taxon>
        <taxon>Chlorarachniophyceae</taxon>
        <taxon>Lotharella</taxon>
    </lineage>
</organism>
<dbReference type="EMBL" id="HBHP01033547">
    <property type="protein sequence ID" value="CAD9776637.1"/>
    <property type="molecule type" value="Transcribed_RNA"/>
</dbReference>
<feature type="compositionally biased region" description="Basic and acidic residues" evidence="1">
    <location>
        <begin position="11"/>
        <end position="28"/>
    </location>
</feature>